<dbReference type="PROSITE" id="PS51462">
    <property type="entry name" value="NUDIX"/>
    <property type="match status" value="1"/>
</dbReference>
<dbReference type="Proteomes" id="UP000010475">
    <property type="component" value="Chromosome"/>
</dbReference>
<dbReference type="EMBL" id="CP003642">
    <property type="protein sequence ID" value="AFZ26855.1"/>
    <property type="molecule type" value="Genomic_DNA"/>
</dbReference>
<dbReference type="KEGG" id="csg:Cylst_4798"/>
<dbReference type="InterPro" id="IPR000086">
    <property type="entry name" value="NUDIX_hydrolase_dom"/>
</dbReference>
<dbReference type="STRING" id="56107.Cylst_4798"/>
<evidence type="ECO:0000313" key="4">
    <source>
        <dbReference type="EMBL" id="AFZ26855.1"/>
    </source>
</evidence>
<dbReference type="Pfam" id="PF00293">
    <property type="entry name" value="NUDIX"/>
    <property type="match status" value="1"/>
</dbReference>
<dbReference type="eggNOG" id="COG0494">
    <property type="taxonomic scope" value="Bacteria"/>
</dbReference>
<reference evidence="4 5" key="1">
    <citation type="submission" date="2012-06" db="EMBL/GenBank/DDBJ databases">
        <title>Finished chromosome of genome of Cylindrospermum stagnale PCC 7417.</title>
        <authorList>
            <consortium name="US DOE Joint Genome Institute"/>
            <person name="Gugger M."/>
            <person name="Coursin T."/>
            <person name="Rippka R."/>
            <person name="Tandeau De Marsac N."/>
            <person name="Huntemann M."/>
            <person name="Wei C.-L."/>
            <person name="Han J."/>
            <person name="Detter J.C."/>
            <person name="Han C."/>
            <person name="Tapia R."/>
            <person name="Chen A."/>
            <person name="Kyrpides N."/>
            <person name="Mavromatis K."/>
            <person name="Markowitz V."/>
            <person name="Szeto E."/>
            <person name="Ivanova N."/>
            <person name="Pagani I."/>
            <person name="Pati A."/>
            <person name="Goodwin L."/>
            <person name="Nordberg H.P."/>
            <person name="Cantor M.N."/>
            <person name="Hua S.X."/>
            <person name="Woyke T."/>
            <person name="Kerfeld C.A."/>
        </authorList>
    </citation>
    <scope>NUCLEOTIDE SEQUENCE [LARGE SCALE GENOMIC DNA]</scope>
    <source>
        <strain evidence="4 5">PCC 7417</strain>
    </source>
</reference>
<dbReference type="InterPro" id="IPR015797">
    <property type="entry name" value="NUDIX_hydrolase-like_dom_sf"/>
</dbReference>
<feature type="domain" description="Nudix hydrolase" evidence="3">
    <location>
        <begin position="43"/>
        <end position="173"/>
    </location>
</feature>
<dbReference type="CDD" id="cd03424">
    <property type="entry name" value="NUDIX_ADPRase_Nudt5_UGPPase_Nudt14"/>
    <property type="match status" value="1"/>
</dbReference>
<dbReference type="SUPFAM" id="SSF55811">
    <property type="entry name" value="Nudix"/>
    <property type="match status" value="1"/>
</dbReference>
<sequence>MNNLKKWKTIKSKMVLDHHWCKVRQDEIELPNGKIIDDYFVCIKPDIALILPITSSREIVFVRQYRHAVGEFFLELPAGSFNPTKESAQTAAIRELAEETGYIAQDVIKIGTLYDKPSKDTNQIHLFLAENVSKAGEQNLDITEEIEVVLIPIESVLDKIAQGEISVAGTVAALFLGLNFLMKKEYDFSQSVKNPYIKKVKN</sequence>
<gene>
    <name evidence="4" type="ORF">Cylst_4798</name>
</gene>
<dbReference type="HOGENOM" id="CLU_062658_8_0_3"/>
<dbReference type="GO" id="GO:0006753">
    <property type="term" value="P:nucleoside phosphate metabolic process"/>
    <property type="evidence" value="ECO:0007669"/>
    <property type="project" value="TreeGrafter"/>
</dbReference>
<comment type="cofactor">
    <cofactor evidence="1">
        <name>Mg(2+)</name>
        <dbReference type="ChEBI" id="CHEBI:18420"/>
    </cofactor>
</comment>
<dbReference type="PATRIC" id="fig|56107.3.peg.5271"/>
<evidence type="ECO:0000313" key="5">
    <source>
        <dbReference type="Proteomes" id="UP000010475"/>
    </source>
</evidence>
<dbReference type="AlphaFoldDB" id="K9X2I2"/>
<name>K9X2I2_9NOST</name>
<evidence type="ECO:0000256" key="2">
    <source>
        <dbReference type="ARBA" id="ARBA00022801"/>
    </source>
</evidence>
<keyword evidence="5" id="KW-1185">Reference proteome</keyword>
<protein>
    <submittedName>
        <fullName evidence="4">NTP pyrophosphohydrolase</fullName>
    </submittedName>
</protein>
<accession>K9X2I2</accession>
<keyword evidence="2 4" id="KW-0378">Hydrolase</keyword>
<evidence type="ECO:0000259" key="3">
    <source>
        <dbReference type="PROSITE" id="PS51462"/>
    </source>
</evidence>
<dbReference type="PANTHER" id="PTHR11839">
    <property type="entry name" value="UDP/ADP-SUGAR PYROPHOSPHATASE"/>
    <property type="match status" value="1"/>
</dbReference>
<organism evidence="4 5">
    <name type="scientific">Cylindrospermum stagnale PCC 7417</name>
    <dbReference type="NCBI Taxonomy" id="56107"/>
    <lineage>
        <taxon>Bacteria</taxon>
        <taxon>Bacillati</taxon>
        <taxon>Cyanobacteriota</taxon>
        <taxon>Cyanophyceae</taxon>
        <taxon>Nostocales</taxon>
        <taxon>Nostocaceae</taxon>
        <taxon>Cylindrospermum</taxon>
    </lineage>
</organism>
<dbReference type="RefSeq" id="WP_015210092.1">
    <property type="nucleotide sequence ID" value="NC_019757.1"/>
</dbReference>
<evidence type="ECO:0000256" key="1">
    <source>
        <dbReference type="ARBA" id="ARBA00001946"/>
    </source>
</evidence>
<dbReference type="GO" id="GO:0016787">
    <property type="term" value="F:hydrolase activity"/>
    <property type="evidence" value="ECO:0007669"/>
    <property type="project" value="UniProtKB-KW"/>
</dbReference>
<proteinExistence type="predicted"/>
<dbReference type="OrthoDB" id="9806150at2"/>
<dbReference type="PANTHER" id="PTHR11839:SF18">
    <property type="entry name" value="NUDIX HYDROLASE DOMAIN-CONTAINING PROTEIN"/>
    <property type="match status" value="1"/>
</dbReference>
<dbReference type="Gene3D" id="3.90.79.10">
    <property type="entry name" value="Nucleoside Triphosphate Pyrophosphohydrolase"/>
    <property type="match status" value="1"/>
</dbReference>
<dbReference type="GO" id="GO:0019693">
    <property type="term" value="P:ribose phosphate metabolic process"/>
    <property type="evidence" value="ECO:0007669"/>
    <property type="project" value="TreeGrafter"/>
</dbReference>